<dbReference type="RefSeq" id="WP_285998657.1">
    <property type="nucleotide sequence ID" value="NZ_CP127295.1"/>
</dbReference>
<dbReference type="EMBL" id="CP127295">
    <property type="protein sequence ID" value="WIY02228.1"/>
    <property type="molecule type" value="Genomic_DNA"/>
</dbReference>
<evidence type="ECO:0000256" key="3">
    <source>
        <dbReference type="ARBA" id="ARBA00022448"/>
    </source>
</evidence>
<dbReference type="SUPFAM" id="SSF53850">
    <property type="entry name" value="Periplasmic binding protein-like II"/>
    <property type="match status" value="1"/>
</dbReference>
<comment type="subcellular location">
    <subcellularLocation>
        <location evidence="1">Cell envelope</location>
    </subcellularLocation>
</comment>
<evidence type="ECO:0000256" key="2">
    <source>
        <dbReference type="ARBA" id="ARBA00008520"/>
    </source>
</evidence>
<dbReference type="Proteomes" id="UP001239397">
    <property type="component" value="Chromosome"/>
</dbReference>
<keyword evidence="6" id="KW-1185">Reference proteome</keyword>
<comment type="similarity">
    <text evidence="2">Belongs to the bacterial solute-binding protein 1 family.</text>
</comment>
<gene>
    <name evidence="5" type="ORF">QRX60_51035</name>
</gene>
<dbReference type="PANTHER" id="PTHR43649:SF31">
    <property type="entry name" value="SN-GLYCEROL-3-PHOSPHATE-BINDING PERIPLASMIC PROTEIN UGPB"/>
    <property type="match status" value="1"/>
</dbReference>
<dbReference type="InterPro" id="IPR050490">
    <property type="entry name" value="Bact_solute-bd_prot1"/>
</dbReference>
<dbReference type="AlphaFoldDB" id="A0A9Y2JQB7"/>
<dbReference type="InterPro" id="IPR006059">
    <property type="entry name" value="SBP"/>
</dbReference>
<dbReference type="KEGG" id="amog:QRX60_51035"/>
<evidence type="ECO:0000256" key="4">
    <source>
        <dbReference type="ARBA" id="ARBA00022729"/>
    </source>
</evidence>
<sequence length="449" mass="48683">MPIVIEAWLGDSAKIEDSEEDMLPGFGNPIVDAAESFNRAHPEYQVRIRKIDYRELPKAVAEAVARGNPPDLAEYVYTATQVALDTRDRNGEPLFVPVQRAIGDRAKILGEPVVIGDLMPSARDYWSRGGELVSMPTSVTSNILFANKTVLERAGIDRMPVTWQELEAACCAVAELADGPPHGVTWPNYGWLFHREVVGQGGLFSNGDNGRTGRSTRVFLDSPELLRYVKWWQGMHESGHYHYTGELNDYFGGMEAFGRQEVAFAVTSSAVGDVMAGMAAEGGFELTAGHLPRSGDQPYSGGPFGGQSFFLTAGLPKEKEDGALAFLQHQLDPEHAITRMRDRSLPLTLPAYEQAMAEHWAEPFPGFRVATEQLASPNRTPAGAGPLLGNLNGVNGVMIAAMHDVLVSGAEPASRFRLATEEAQALLDRHNAAALAYPPVTPDALTVTA</sequence>
<dbReference type="GO" id="GO:0030313">
    <property type="term" value="C:cell envelope"/>
    <property type="evidence" value="ECO:0007669"/>
    <property type="project" value="UniProtKB-SubCell"/>
</dbReference>
<proteinExistence type="inferred from homology"/>
<keyword evidence="4" id="KW-0732">Signal</keyword>
<reference evidence="5 6" key="1">
    <citation type="submission" date="2023-06" db="EMBL/GenBank/DDBJ databases">
        <authorList>
            <person name="Oyuntsetseg B."/>
            <person name="Kim S.B."/>
        </authorList>
    </citation>
    <scope>NUCLEOTIDE SEQUENCE [LARGE SCALE GENOMIC DNA]</scope>
    <source>
        <strain evidence="5 6">4-36</strain>
    </source>
</reference>
<protein>
    <submittedName>
        <fullName evidence="5">Extracellular solute-binding protein</fullName>
    </submittedName>
</protein>
<dbReference type="Gene3D" id="3.40.190.10">
    <property type="entry name" value="Periplasmic binding protein-like II"/>
    <property type="match status" value="2"/>
</dbReference>
<evidence type="ECO:0000256" key="1">
    <source>
        <dbReference type="ARBA" id="ARBA00004196"/>
    </source>
</evidence>
<evidence type="ECO:0000313" key="5">
    <source>
        <dbReference type="EMBL" id="WIY02228.1"/>
    </source>
</evidence>
<accession>A0A9Y2JQB7</accession>
<organism evidence="5 6">
    <name type="scientific">Amycolatopsis mongoliensis</name>
    <dbReference type="NCBI Taxonomy" id="715475"/>
    <lineage>
        <taxon>Bacteria</taxon>
        <taxon>Bacillati</taxon>
        <taxon>Actinomycetota</taxon>
        <taxon>Actinomycetes</taxon>
        <taxon>Pseudonocardiales</taxon>
        <taxon>Pseudonocardiaceae</taxon>
        <taxon>Amycolatopsis</taxon>
    </lineage>
</organism>
<keyword evidence="3" id="KW-0813">Transport</keyword>
<dbReference type="PANTHER" id="PTHR43649">
    <property type="entry name" value="ARABINOSE-BINDING PROTEIN-RELATED"/>
    <property type="match status" value="1"/>
</dbReference>
<dbReference type="Pfam" id="PF13416">
    <property type="entry name" value="SBP_bac_8"/>
    <property type="match status" value="1"/>
</dbReference>
<evidence type="ECO:0000313" key="6">
    <source>
        <dbReference type="Proteomes" id="UP001239397"/>
    </source>
</evidence>
<name>A0A9Y2JQB7_9PSEU</name>